<protein>
    <submittedName>
        <fullName evidence="2">TRAP dicarboxylate transporter, DctP subunit domain protein</fullName>
    </submittedName>
</protein>
<gene>
    <name evidence="2" type="primary">dctP</name>
    <name evidence="2" type="ORF">BFV95_4292</name>
</gene>
<dbReference type="Proteomes" id="UP000095392">
    <property type="component" value="Unassembled WGS sequence"/>
</dbReference>
<comment type="caution">
    <text evidence="2">The sequence shown here is derived from an EMBL/GenBank/DDBJ whole genome shotgun (WGS) entry which is preliminary data.</text>
</comment>
<dbReference type="AlphaFoldDB" id="A0AB36FSZ1"/>
<evidence type="ECO:0000256" key="1">
    <source>
        <dbReference type="SAM" id="SignalP"/>
    </source>
</evidence>
<evidence type="ECO:0000313" key="3">
    <source>
        <dbReference type="Proteomes" id="UP000095392"/>
    </source>
</evidence>
<dbReference type="RefSeq" id="WP_069945385.1">
    <property type="nucleotide sequence ID" value="NZ_MIPW01000053.1"/>
</dbReference>
<dbReference type="EMBL" id="MIPY01000039">
    <property type="protein sequence ID" value="OES25774.1"/>
    <property type="molecule type" value="Genomic_DNA"/>
</dbReference>
<evidence type="ECO:0000313" key="2">
    <source>
        <dbReference type="EMBL" id="OES25774.1"/>
    </source>
</evidence>
<accession>A0AB36FSZ1</accession>
<reference evidence="2 3" key="1">
    <citation type="submission" date="2016-09" db="EMBL/GenBank/DDBJ databases">
        <title>Draft Genome Sequence of four Alteromonas macleodii strains isolated from copper coupons and grown long-term at elevated copper levels.</title>
        <authorList>
            <person name="Cusick K."/>
            <person name="Dale J."/>
            <person name="Little B."/>
            <person name="Biffinger J."/>
        </authorList>
    </citation>
    <scope>NUCLEOTIDE SEQUENCE [LARGE SCALE GENOMIC DNA]</scope>
    <source>
        <strain evidence="2 3">KCP01</strain>
    </source>
</reference>
<organism evidence="2 3">
    <name type="scientific">Alteromonas macleodii</name>
    <name type="common">Pseudoalteromonas macleodii</name>
    <dbReference type="NCBI Taxonomy" id="28108"/>
    <lineage>
        <taxon>Bacteria</taxon>
        <taxon>Pseudomonadati</taxon>
        <taxon>Pseudomonadota</taxon>
        <taxon>Gammaproteobacteria</taxon>
        <taxon>Alteromonadales</taxon>
        <taxon>Alteromonadaceae</taxon>
        <taxon>Alteromonas/Salinimonas group</taxon>
        <taxon>Alteromonas</taxon>
    </lineage>
</organism>
<name>A0AB36FSZ1_ALTMA</name>
<proteinExistence type="predicted"/>
<sequence>MKIMHRAIIGTTSLAASISVANVAMAEDKVLLKTPIAFSTNLPVLGSPIVTVSERLNKLSNGTIKIQESPSLLRLHII</sequence>
<feature type="signal peptide" evidence="1">
    <location>
        <begin position="1"/>
        <end position="26"/>
    </location>
</feature>
<keyword evidence="3" id="KW-1185">Reference proteome</keyword>
<keyword evidence="1" id="KW-0732">Signal</keyword>
<feature type="chain" id="PRO_5044309125" evidence="1">
    <location>
        <begin position="27"/>
        <end position="78"/>
    </location>
</feature>